<organism evidence="4 5">
    <name type="scientific">Polyplax serrata</name>
    <name type="common">Common mouse louse</name>
    <dbReference type="NCBI Taxonomy" id="468196"/>
    <lineage>
        <taxon>Eukaryota</taxon>
        <taxon>Metazoa</taxon>
        <taxon>Ecdysozoa</taxon>
        <taxon>Arthropoda</taxon>
        <taxon>Hexapoda</taxon>
        <taxon>Insecta</taxon>
        <taxon>Pterygota</taxon>
        <taxon>Neoptera</taxon>
        <taxon>Paraneoptera</taxon>
        <taxon>Psocodea</taxon>
        <taxon>Troctomorpha</taxon>
        <taxon>Phthiraptera</taxon>
        <taxon>Anoplura</taxon>
        <taxon>Polyplacidae</taxon>
        <taxon>Polyplax</taxon>
    </lineage>
</organism>
<evidence type="ECO:0000256" key="1">
    <source>
        <dbReference type="ARBA" id="ARBA00034497"/>
    </source>
</evidence>
<feature type="compositionally biased region" description="Basic and acidic residues" evidence="2">
    <location>
        <begin position="751"/>
        <end position="765"/>
    </location>
</feature>
<feature type="domain" description="Atos-like conserved" evidence="3">
    <location>
        <begin position="993"/>
        <end position="1052"/>
    </location>
</feature>
<dbReference type="InterPro" id="IPR025261">
    <property type="entry name" value="Atos-like_cons_dom"/>
</dbReference>
<feature type="compositionally biased region" description="Basic and acidic residues" evidence="2">
    <location>
        <begin position="858"/>
        <end position="870"/>
    </location>
</feature>
<feature type="region of interest" description="Disordered" evidence="2">
    <location>
        <begin position="661"/>
        <end position="694"/>
    </location>
</feature>
<dbReference type="Pfam" id="PF13889">
    <property type="entry name" value="Chromosome_seg"/>
    <property type="match status" value="1"/>
</dbReference>
<dbReference type="Proteomes" id="UP001372834">
    <property type="component" value="Unassembled WGS sequence"/>
</dbReference>
<evidence type="ECO:0000256" key="2">
    <source>
        <dbReference type="SAM" id="MobiDB-lite"/>
    </source>
</evidence>
<feature type="compositionally biased region" description="Polar residues" evidence="2">
    <location>
        <begin position="775"/>
        <end position="784"/>
    </location>
</feature>
<evidence type="ECO:0000313" key="5">
    <source>
        <dbReference type="Proteomes" id="UP001372834"/>
    </source>
</evidence>
<feature type="region of interest" description="Disordered" evidence="2">
    <location>
        <begin position="546"/>
        <end position="575"/>
    </location>
</feature>
<feature type="region of interest" description="Disordered" evidence="2">
    <location>
        <begin position="849"/>
        <end position="887"/>
    </location>
</feature>
<dbReference type="Pfam" id="PF13915">
    <property type="entry name" value="DUF4210"/>
    <property type="match status" value="1"/>
</dbReference>
<sequence length="1200" mass="132327">MPVIDRFLITLVRTESEEMVPGYEWSNWLPSGSLRWSLQFEEYGRTGSNKGPIPLISEEFVKHLYLKMHSILESDGVLSDPYEVLCSMGTLIVEGRTPKVVQDSTASGDGAAKTVKPYSEGPHCPTNLKMYTKDGHKCTENNILCIRHMNLKQHLKYLHCLSPSITIEVSMGPDCLCGELRSQSTLVSTQPSKRDAVLEQWTITMGPKQGQGPSTQMSVLNVYQAVRSLLHFSQVTAWYMSTNGTKPANVIYRVVIPEDATYIADDDFISHDLPVAEINKAVTMKISLKTLPRKEKIPNVFCIQHSCPPVDASGGSHFEEPSQDKALSHHSPKALHSSLKGDGAEDLLEATLPLKFHGVRKKTNEAQERKRKKHITLYTSPAPLDGCSGIEILDGMPVDVNKLPTQEESAEVANGKRMFPGKLLKSCLGESSKEEFKKSKPSAFPMDVTDLVKPSSFGAFSCNYLEQKVLDPALDAVFGLGGLGDQMKKNSFRTKGKLKSSLNESIGAETKNVMDLLDDRMQISCAISGKHHCKWECDEEADLSNPCGTAEKPKRRRSLSRARAAEGLDESLGLGSSDSDKILHGKFKEVDCFTSEVCLPVPESQVEGSETCDSSAEGCSNSPDATKLTSHTGLFTMLAESRSQTPKIESLPLISEARKDKPVTEVTMSSGVKGAEEKNVDQRSVSSLTEKKPPTDVCRIRKESFESFKKGCAAANSVDAEETSESEDDESEDQSDASNPFLAAILRTTKKSKEGRESKTQKKCDTTVGVKYNGHPQNGVSSKESISAEKFKSYLMYKTKEMKAKVEENRRLLMADINNTRMNPFDLRFGRKKPSAVKGPKALYEGIVDTGLPSTTKDTAEDKEDVKQEDGSVEDNSPGCSISTKTIPVPSAHDKLKFRRSLDTAAQLVFHRCSGLPLTSSPAPVRRNNSSFSFDSSLNSVSAIKSALFEPANSLSSEDENESEGSLKSPTSPGAWSVASKQINYHSLSPLPLLGSFEESVLNGRLEPVSTVQGFTAELGASGSFCPRHLCLPVTVFFYTLGDNDKVSAPYLGHINLGKKGYCVPRSGTIQVTLFNPLRTVVKMFVVVYDLTDMPPNSHTFLRQRTLYVPASQRESTYTDHKETPFDQEDYHKYLRYLIHLRFVSGKTGRIYLHTDIRMVIFRKADEDTATALGKQVDGETYELRSHTHGPINPKFSPRK</sequence>
<evidence type="ECO:0000259" key="3">
    <source>
        <dbReference type="SMART" id="SM01177"/>
    </source>
</evidence>
<feature type="compositionally biased region" description="Acidic residues" evidence="2">
    <location>
        <begin position="719"/>
        <end position="735"/>
    </location>
</feature>
<feature type="compositionally biased region" description="Polar residues" evidence="2">
    <location>
        <begin position="874"/>
        <end position="886"/>
    </location>
</feature>
<dbReference type="InterPro" id="IPR051506">
    <property type="entry name" value="ATOS_Transcription_Regulators"/>
</dbReference>
<proteinExistence type="inferred from homology"/>
<dbReference type="PANTHER" id="PTHR13199:SF11">
    <property type="entry name" value="PROTEIN ATOSSA"/>
    <property type="match status" value="1"/>
</dbReference>
<name>A0AAN8PIN0_POLSC</name>
<feature type="region of interest" description="Disordered" evidence="2">
    <location>
        <begin position="312"/>
        <end position="339"/>
    </location>
</feature>
<feature type="region of interest" description="Disordered" evidence="2">
    <location>
        <begin position="716"/>
        <end position="784"/>
    </location>
</feature>
<dbReference type="EMBL" id="JAWJWE010000005">
    <property type="protein sequence ID" value="KAK6634385.1"/>
    <property type="molecule type" value="Genomic_DNA"/>
</dbReference>
<dbReference type="SMART" id="SM01177">
    <property type="entry name" value="DUF4210"/>
    <property type="match status" value="1"/>
</dbReference>
<comment type="similarity">
    <text evidence="1">Belongs to the ATOS family.</text>
</comment>
<feature type="compositionally biased region" description="Basic and acidic residues" evidence="2">
    <location>
        <begin position="317"/>
        <end position="327"/>
    </location>
</feature>
<dbReference type="InterPro" id="IPR033473">
    <property type="entry name" value="Atos-like_C"/>
</dbReference>
<accession>A0AAN8PIN0</accession>
<dbReference type="AlphaFoldDB" id="A0AAN8PIN0"/>
<evidence type="ECO:0000313" key="4">
    <source>
        <dbReference type="EMBL" id="KAK6634385.1"/>
    </source>
</evidence>
<dbReference type="PANTHER" id="PTHR13199">
    <property type="entry name" value="GH03947P"/>
    <property type="match status" value="1"/>
</dbReference>
<comment type="caution">
    <text evidence="4">The sequence shown here is derived from an EMBL/GenBank/DDBJ whole genome shotgun (WGS) entry which is preliminary data.</text>
</comment>
<gene>
    <name evidence="4" type="ORF">RUM43_011786</name>
</gene>
<protein>
    <recommendedName>
        <fullName evidence="3">Atos-like conserved domain-containing protein</fullName>
    </recommendedName>
</protein>
<reference evidence="4 5" key="1">
    <citation type="submission" date="2023-10" db="EMBL/GenBank/DDBJ databases">
        <title>Genomes of two closely related lineages of the louse Polyplax serrata with different host specificities.</title>
        <authorList>
            <person name="Martinu J."/>
            <person name="Tarabai H."/>
            <person name="Stefka J."/>
            <person name="Hypsa V."/>
        </authorList>
    </citation>
    <scope>NUCLEOTIDE SEQUENCE [LARGE SCALE GENOMIC DNA]</scope>
    <source>
        <strain evidence="4">HR10_N</strain>
    </source>
</reference>